<feature type="compositionally biased region" description="Basic and acidic residues" evidence="1">
    <location>
        <begin position="93"/>
        <end position="109"/>
    </location>
</feature>
<name>A0ABU8XQF6_9PROT</name>
<dbReference type="InterPro" id="IPR007475">
    <property type="entry name" value="UbiK"/>
</dbReference>
<evidence type="ECO:0000313" key="2">
    <source>
        <dbReference type="EMBL" id="MEK0083455.1"/>
    </source>
</evidence>
<dbReference type="Pfam" id="PF04380">
    <property type="entry name" value="BMFP"/>
    <property type="match status" value="1"/>
</dbReference>
<dbReference type="RefSeq" id="WP_418159304.1">
    <property type="nucleotide sequence ID" value="NZ_JBBLZC010000008.1"/>
</dbReference>
<dbReference type="EMBL" id="JBBLZC010000008">
    <property type="protein sequence ID" value="MEK0083455.1"/>
    <property type="molecule type" value="Genomic_DNA"/>
</dbReference>
<evidence type="ECO:0000313" key="3">
    <source>
        <dbReference type="Proteomes" id="UP001375743"/>
    </source>
</evidence>
<proteinExistence type="predicted"/>
<keyword evidence="3" id="KW-1185">Reference proteome</keyword>
<protein>
    <submittedName>
        <fullName evidence="2">Accessory factor UbiK family protein</fullName>
    </submittedName>
</protein>
<feature type="region of interest" description="Disordered" evidence="1">
    <location>
        <begin position="85"/>
        <end position="109"/>
    </location>
</feature>
<evidence type="ECO:0000256" key="1">
    <source>
        <dbReference type="SAM" id="MobiDB-lite"/>
    </source>
</evidence>
<dbReference type="Proteomes" id="UP001375743">
    <property type="component" value="Unassembled WGS sequence"/>
</dbReference>
<sequence>MQTSNRLFDDLAKVASGAFNTLSGLREEIETRVRERVERMAADLDLVTREEFDAVRAMAAKARAAQEELEGKLARLEAELEELKKARTAGKRSKAETGKDRDGGEATES</sequence>
<comment type="caution">
    <text evidence="2">The sequence shown here is derived from an EMBL/GenBank/DDBJ whole genome shotgun (WGS) entry which is preliminary data.</text>
</comment>
<accession>A0ABU8XQF6</accession>
<organism evidence="2 3">
    <name type="scientific">Benzoatithermus flavus</name>
    <dbReference type="NCBI Taxonomy" id="3108223"/>
    <lineage>
        <taxon>Bacteria</taxon>
        <taxon>Pseudomonadati</taxon>
        <taxon>Pseudomonadota</taxon>
        <taxon>Alphaproteobacteria</taxon>
        <taxon>Geminicoccales</taxon>
        <taxon>Geminicoccaceae</taxon>
        <taxon>Benzoatithermus</taxon>
    </lineage>
</organism>
<gene>
    <name evidence="2" type="ORF">U1T56_09855</name>
</gene>
<reference evidence="2 3" key="1">
    <citation type="submission" date="2024-01" db="EMBL/GenBank/DDBJ databases">
        <title>Multi-omics insights into the function and evolution of sodium benzoate biodegradation pathways in Benzoatithermus flavus gen. nov., sp. nov. from hot spring.</title>
        <authorList>
            <person name="Hu C.-J."/>
            <person name="Li W.-J."/>
        </authorList>
    </citation>
    <scope>NUCLEOTIDE SEQUENCE [LARGE SCALE GENOMIC DNA]</scope>
    <source>
        <strain evidence="2 3">SYSU G07066</strain>
    </source>
</reference>